<keyword evidence="2" id="KW-1185">Reference proteome</keyword>
<evidence type="ECO:0008006" key="3">
    <source>
        <dbReference type="Google" id="ProtNLM"/>
    </source>
</evidence>
<evidence type="ECO:0000313" key="1">
    <source>
        <dbReference type="EMBL" id="WOT06448.1"/>
    </source>
</evidence>
<dbReference type="Proteomes" id="UP001529491">
    <property type="component" value="Chromosome"/>
</dbReference>
<dbReference type="EMBL" id="CP136522">
    <property type="protein sequence ID" value="WOT06448.1"/>
    <property type="molecule type" value="Genomic_DNA"/>
</dbReference>
<accession>A0ABZ0K1W6</accession>
<sequence>MFNDSSAYFSINHPFDVYLCACDSNFTRPTPAQLSLMRPPSLQLMSDIKSLEADCLLQLRHFDDEAKTIVEFMKLQSRKIDMVLQHVIGKEEYEGKHYIGSHFGGSSIRVTADEAFTVGSEFKVSLHIKAELVALLCFATVQSCTLLPNSDDNAPQAFSIELAFTVIQDTDVEQLVKASLSLQQKQLKSRQLSQ</sequence>
<protein>
    <recommendedName>
        <fullName evidence="3">PilZ domain-containing protein</fullName>
    </recommendedName>
</protein>
<dbReference type="RefSeq" id="WP_375087909.1">
    <property type="nucleotide sequence ID" value="NZ_CP136522.1"/>
</dbReference>
<name>A0ABZ0K1W6_9GAMM</name>
<organism evidence="1 2">
    <name type="scientific">Shewanella youngdeokensis</name>
    <dbReference type="NCBI Taxonomy" id="2999068"/>
    <lineage>
        <taxon>Bacteria</taxon>
        <taxon>Pseudomonadati</taxon>
        <taxon>Pseudomonadota</taxon>
        <taxon>Gammaproteobacteria</taxon>
        <taxon>Alteromonadales</taxon>
        <taxon>Shewanellaceae</taxon>
        <taxon>Shewanella</taxon>
    </lineage>
</organism>
<gene>
    <name evidence="1" type="ORF">RGE70_06660</name>
</gene>
<evidence type="ECO:0000313" key="2">
    <source>
        <dbReference type="Proteomes" id="UP001529491"/>
    </source>
</evidence>
<reference evidence="1 2" key="1">
    <citation type="submission" date="2023-10" db="EMBL/GenBank/DDBJ databases">
        <title>Complete genome sequence of Shewanella sp. DAU334.</title>
        <authorList>
            <person name="Lee Y.-S."/>
            <person name="Jeong H.-R."/>
            <person name="Hwang E.-J."/>
            <person name="Choi Y.-L."/>
            <person name="Kim G.-D."/>
        </authorList>
    </citation>
    <scope>NUCLEOTIDE SEQUENCE [LARGE SCALE GENOMIC DNA]</scope>
    <source>
        <strain evidence="1 2">DAU334</strain>
    </source>
</reference>
<proteinExistence type="predicted"/>